<evidence type="ECO:0000313" key="3">
    <source>
        <dbReference type="EMBL" id="KAK4600254.1"/>
    </source>
</evidence>
<proteinExistence type="predicted"/>
<feature type="domain" description="Disease resistance R13L4/SHOC-2-like LRR" evidence="2">
    <location>
        <begin position="131"/>
        <end position="389"/>
    </location>
</feature>
<dbReference type="InterPro" id="IPR055414">
    <property type="entry name" value="LRR_R13L4/SHOC2-like"/>
</dbReference>
<gene>
    <name evidence="3" type="ORF">RGQ29_010071</name>
</gene>
<dbReference type="PANTHER" id="PTHR47186:SF50">
    <property type="entry name" value="FBD DOMAIN-CONTAINING PROTEIN"/>
    <property type="match status" value="1"/>
</dbReference>
<evidence type="ECO:0000256" key="1">
    <source>
        <dbReference type="ARBA" id="ARBA00022737"/>
    </source>
</evidence>
<evidence type="ECO:0000259" key="2">
    <source>
        <dbReference type="Pfam" id="PF23598"/>
    </source>
</evidence>
<name>A0AAN7G257_QUERU</name>
<dbReference type="Gene3D" id="3.80.10.10">
    <property type="entry name" value="Ribonuclease Inhibitor"/>
    <property type="match status" value="1"/>
</dbReference>
<protein>
    <recommendedName>
        <fullName evidence="2">Disease resistance R13L4/SHOC-2-like LRR domain-containing protein</fullName>
    </recommendedName>
</protein>
<evidence type="ECO:0000313" key="4">
    <source>
        <dbReference type="Proteomes" id="UP001324115"/>
    </source>
</evidence>
<dbReference type="InterPro" id="IPR032675">
    <property type="entry name" value="LRR_dom_sf"/>
</dbReference>
<keyword evidence="1" id="KW-0677">Repeat</keyword>
<reference evidence="3 4" key="1">
    <citation type="journal article" date="2023" name="G3 (Bethesda)">
        <title>A haplotype-resolved chromosome-scale genome for Quercus rubra L. provides insights into the genetics of adaptive traits for red oak species.</title>
        <authorList>
            <person name="Kapoor B."/>
            <person name="Jenkins J."/>
            <person name="Schmutz J."/>
            <person name="Zhebentyayeva T."/>
            <person name="Kuelheim C."/>
            <person name="Coggeshall M."/>
            <person name="Heim C."/>
            <person name="Lasky J.R."/>
            <person name="Leites L."/>
            <person name="Islam-Faridi N."/>
            <person name="Romero-Severson J."/>
            <person name="DeLeo V.L."/>
            <person name="Lucas S.M."/>
            <person name="Lazic D."/>
            <person name="Gailing O."/>
            <person name="Carlson J."/>
            <person name="Staton M."/>
        </authorList>
    </citation>
    <scope>NUCLEOTIDE SEQUENCE [LARGE SCALE GENOMIC DNA]</scope>
    <source>
        <strain evidence="3">Pseudo-F2</strain>
    </source>
</reference>
<comment type="caution">
    <text evidence="3">The sequence shown here is derived from an EMBL/GenBank/DDBJ whole genome shotgun (WGS) entry which is preliminary data.</text>
</comment>
<sequence>MDVEAVVFIVIRKLTDLLMQESIIFNKATNEVEQLRLWLAEGFVKQTPGMTPEDTVEIYLEELEIGLFHIYQLPGMETTKHGVRRFADYVNTKEYPMKIHRLRPYLSFSIQKNDMPATEIDGFLNRVIGQKFGLPRVLDLERVYKPKVPNNMGKLFLLLRYLGLRWTFLDTLPHSVGELPYLETLDVKHTYISSLPSSIWKMKHLRHLCLNEIRLDMYSQKHGSSLTHLQTLWGLFEDNKTLVKNGLYRLISLTRLGLTCHLDSFQELDEWIAKLASLQSLKIRSKDQNGQPWKLNLKPLSRLENLTHLYLLGSLPELHNRYDFPPKLTVPTFLSVLRLLANSYTREKMECPSGGFPMLRILKLWMLKNLETWEVGKGALSSLRELEIRHCDKLKDLPDELLSLGNIEIVLTNMPPEFAANVRAVNREENLILSQTLEF</sequence>
<dbReference type="Proteomes" id="UP001324115">
    <property type="component" value="Unassembled WGS sequence"/>
</dbReference>
<dbReference type="AlphaFoldDB" id="A0AAN7G257"/>
<dbReference type="PANTHER" id="PTHR47186">
    <property type="entry name" value="LEUCINE-RICH REPEAT-CONTAINING PROTEIN 57"/>
    <property type="match status" value="1"/>
</dbReference>
<organism evidence="3 4">
    <name type="scientific">Quercus rubra</name>
    <name type="common">Northern red oak</name>
    <name type="synonym">Quercus borealis</name>
    <dbReference type="NCBI Taxonomy" id="3512"/>
    <lineage>
        <taxon>Eukaryota</taxon>
        <taxon>Viridiplantae</taxon>
        <taxon>Streptophyta</taxon>
        <taxon>Embryophyta</taxon>
        <taxon>Tracheophyta</taxon>
        <taxon>Spermatophyta</taxon>
        <taxon>Magnoliopsida</taxon>
        <taxon>eudicotyledons</taxon>
        <taxon>Gunneridae</taxon>
        <taxon>Pentapetalae</taxon>
        <taxon>rosids</taxon>
        <taxon>fabids</taxon>
        <taxon>Fagales</taxon>
        <taxon>Fagaceae</taxon>
        <taxon>Quercus</taxon>
    </lineage>
</organism>
<keyword evidence="4" id="KW-1185">Reference proteome</keyword>
<dbReference type="EMBL" id="JAXUIC010000002">
    <property type="protein sequence ID" value="KAK4600254.1"/>
    <property type="molecule type" value="Genomic_DNA"/>
</dbReference>
<accession>A0AAN7G257</accession>
<dbReference type="Pfam" id="PF23598">
    <property type="entry name" value="LRR_14"/>
    <property type="match status" value="1"/>
</dbReference>
<dbReference type="SUPFAM" id="SSF52058">
    <property type="entry name" value="L domain-like"/>
    <property type="match status" value="1"/>
</dbReference>